<evidence type="ECO:0000313" key="1">
    <source>
        <dbReference type="EMBL" id="NLP85443.1"/>
    </source>
</evidence>
<name>A0ABX1KGN6_9MICO</name>
<comment type="caution">
    <text evidence="1">The sequence shown here is derived from an EMBL/GenBank/DDBJ whole genome shotgun (WGS) entry which is preliminary data.</text>
</comment>
<gene>
    <name evidence="1" type="ORF">HF576_16470</name>
</gene>
<organism evidence="1 2">
    <name type="scientific">Microbacterium salsuginis</name>
    <dbReference type="NCBI Taxonomy" id="2722803"/>
    <lineage>
        <taxon>Bacteria</taxon>
        <taxon>Bacillati</taxon>
        <taxon>Actinomycetota</taxon>
        <taxon>Actinomycetes</taxon>
        <taxon>Micrococcales</taxon>
        <taxon>Microbacteriaceae</taxon>
        <taxon>Microbacterium</taxon>
    </lineage>
</organism>
<protein>
    <submittedName>
        <fullName evidence="1">Uncharacterized protein</fullName>
    </submittedName>
</protein>
<accession>A0ABX1KGN6</accession>
<dbReference type="RefSeq" id="WP_168913934.1">
    <property type="nucleotide sequence ID" value="NZ_JABACI010000005.1"/>
</dbReference>
<dbReference type="Proteomes" id="UP001429745">
    <property type="component" value="Unassembled WGS sequence"/>
</dbReference>
<sequence>MPEIEYKDVADRLADINQRILSANPRANLFFTMDDSQRWPHWYWTLLTQIHVAAGDSQIVYLTSSLADDASERDEVIAFTGKAVVHALVTDVAKGDSGAQVRTDLWRRRELESMSILHVDPLPSRNTGHPVRFPRGLSLELRYGDRPTLTVPLTRWSDAEGNDAVGELLEGVRGDLAR</sequence>
<dbReference type="EMBL" id="JABACI010000005">
    <property type="protein sequence ID" value="NLP85443.1"/>
    <property type="molecule type" value="Genomic_DNA"/>
</dbReference>
<keyword evidence="2" id="KW-1185">Reference proteome</keyword>
<evidence type="ECO:0000313" key="2">
    <source>
        <dbReference type="Proteomes" id="UP001429745"/>
    </source>
</evidence>
<reference evidence="1 2" key="1">
    <citation type="submission" date="2020-04" db="EMBL/GenBank/DDBJ databases">
        <title>CFH 90308 Microbacterium sp.</title>
        <authorList>
            <person name="Nie G."/>
            <person name="Ming H."/>
            <person name="Xia T."/>
        </authorList>
    </citation>
    <scope>NUCLEOTIDE SEQUENCE [LARGE SCALE GENOMIC DNA]</scope>
    <source>
        <strain evidence="1 2">CFH 90308</strain>
    </source>
</reference>
<proteinExistence type="predicted"/>